<keyword evidence="3" id="KW-0408">Iron</keyword>
<evidence type="ECO:0000313" key="7">
    <source>
        <dbReference type="Proteomes" id="UP000501812"/>
    </source>
</evidence>
<evidence type="ECO:0000313" key="6">
    <source>
        <dbReference type="EMBL" id="QJE96403.1"/>
    </source>
</evidence>
<dbReference type="Pfam" id="PF00149">
    <property type="entry name" value="Metallophos"/>
    <property type="match status" value="1"/>
</dbReference>
<evidence type="ECO:0000256" key="2">
    <source>
        <dbReference type="ARBA" id="ARBA00022801"/>
    </source>
</evidence>
<evidence type="ECO:0000256" key="3">
    <source>
        <dbReference type="ARBA" id="ARBA00023004"/>
    </source>
</evidence>
<evidence type="ECO:0000256" key="1">
    <source>
        <dbReference type="ARBA" id="ARBA00022723"/>
    </source>
</evidence>
<sequence length="279" mass="31047">MIRILHLSDPHFGASDPLVASAFLAEAETLAPDVTILSGDLTMRARRAELAEAKAFVERLPRPRLIIPGNHDIPALNQPFHRFFAPFKRYRQTFGANIEPIHTAPGLHVATVNSAKPFGLHADWSVGRLTHDGLYRLDQRLSGAPGTFRVLTLHHPLLAPVGHRRDVVQPLDDLLELLAKHRVDLVLCGHFHQSHLATIGQKQGWQCIVSQAATVCSTRLQGESQGFHLIRVMDDFIEIDRHVFHGDAFESDATFAFTRGESGWTSADLATRHETNRIA</sequence>
<dbReference type="PANTHER" id="PTHR42988">
    <property type="entry name" value="PHOSPHOHYDROLASE"/>
    <property type="match status" value="1"/>
</dbReference>
<proteinExistence type="inferred from homology"/>
<evidence type="ECO:0000259" key="5">
    <source>
        <dbReference type="Pfam" id="PF00149"/>
    </source>
</evidence>
<dbReference type="RefSeq" id="WP_169454804.1">
    <property type="nucleotide sequence ID" value="NZ_CP051774.1"/>
</dbReference>
<dbReference type="PANTHER" id="PTHR42988:SF2">
    <property type="entry name" value="CYCLIC NUCLEOTIDE PHOSPHODIESTERASE CBUA0032-RELATED"/>
    <property type="match status" value="1"/>
</dbReference>
<dbReference type="Proteomes" id="UP000501812">
    <property type="component" value="Chromosome"/>
</dbReference>
<comment type="similarity">
    <text evidence="4">Belongs to the cyclic nucleotide phosphodiesterase class-III family.</text>
</comment>
<feature type="domain" description="Calcineurin-like phosphoesterase" evidence="5">
    <location>
        <begin position="2"/>
        <end position="193"/>
    </location>
</feature>
<dbReference type="SUPFAM" id="SSF56300">
    <property type="entry name" value="Metallo-dependent phosphatases"/>
    <property type="match status" value="1"/>
</dbReference>
<dbReference type="Gene3D" id="3.60.21.10">
    <property type="match status" value="1"/>
</dbReference>
<name>A0A858RK25_9BACT</name>
<keyword evidence="7" id="KW-1185">Reference proteome</keyword>
<dbReference type="GO" id="GO:0046872">
    <property type="term" value="F:metal ion binding"/>
    <property type="evidence" value="ECO:0007669"/>
    <property type="project" value="UniProtKB-KW"/>
</dbReference>
<dbReference type="EMBL" id="CP051774">
    <property type="protein sequence ID" value="QJE96403.1"/>
    <property type="molecule type" value="Genomic_DNA"/>
</dbReference>
<keyword evidence="1" id="KW-0479">Metal-binding</keyword>
<keyword evidence="2" id="KW-0378">Hydrolase</keyword>
<accession>A0A858RK25</accession>
<dbReference type="InterPro" id="IPR004843">
    <property type="entry name" value="Calcineurin-like_PHP"/>
</dbReference>
<dbReference type="InterPro" id="IPR029052">
    <property type="entry name" value="Metallo-depent_PP-like"/>
</dbReference>
<reference evidence="6 7" key="1">
    <citation type="submission" date="2020-04" db="EMBL/GenBank/DDBJ databases">
        <title>Luteolibacter sp. G-1-1-1 isolated from soil.</title>
        <authorList>
            <person name="Dahal R.H."/>
        </authorList>
    </citation>
    <scope>NUCLEOTIDE SEQUENCE [LARGE SCALE GENOMIC DNA]</scope>
    <source>
        <strain evidence="6 7">G-1-1-1</strain>
    </source>
</reference>
<gene>
    <name evidence="6" type="ORF">HHL09_11625</name>
</gene>
<evidence type="ECO:0000256" key="4">
    <source>
        <dbReference type="ARBA" id="ARBA00025742"/>
    </source>
</evidence>
<dbReference type="InterPro" id="IPR050884">
    <property type="entry name" value="CNP_phosphodiesterase-III"/>
</dbReference>
<dbReference type="GO" id="GO:0016787">
    <property type="term" value="F:hydrolase activity"/>
    <property type="evidence" value="ECO:0007669"/>
    <property type="project" value="UniProtKB-KW"/>
</dbReference>
<dbReference type="AlphaFoldDB" id="A0A858RK25"/>
<organism evidence="6 7">
    <name type="scientific">Luteolibacter luteus</name>
    <dbReference type="NCBI Taxonomy" id="2728835"/>
    <lineage>
        <taxon>Bacteria</taxon>
        <taxon>Pseudomonadati</taxon>
        <taxon>Verrucomicrobiota</taxon>
        <taxon>Verrucomicrobiia</taxon>
        <taxon>Verrucomicrobiales</taxon>
        <taxon>Verrucomicrobiaceae</taxon>
        <taxon>Luteolibacter</taxon>
    </lineage>
</organism>
<dbReference type="KEGG" id="luo:HHL09_11625"/>
<protein>
    <submittedName>
        <fullName evidence="6">Metallophosphoesterase</fullName>
    </submittedName>
</protein>